<gene>
    <name evidence="1" type="ORF">PDIGIT_LOCUS14043</name>
</gene>
<dbReference type="EMBL" id="CAOQHR010000011">
    <property type="protein sequence ID" value="CAI6340858.1"/>
    <property type="molecule type" value="Genomic_DNA"/>
</dbReference>
<reference evidence="1" key="1">
    <citation type="submission" date="2023-01" db="EMBL/GenBank/DDBJ databases">
        <authorList>
            <person name="Van Ghelder C."/>
            <person name="Rancurel C."/>
        </authorList>
    </citation>
    <scope>NUCLEOTIDE SEQUENCE</scope>
    <source>
        <strain evidence="1">CNCM I-4278</strain>
    </source>
</reference>
<organism evidence="1 2">
    <name type="scientific">Periconia digitata</name>
    <dbReference type="NCBI Taxonomy" id="1303443"/>
    <lineage>
        <taxon>Eukaryota</taxon>
        <taxon>Fungi</taxon>
        <taxon>Dikarya</taxon>
        <taxon>Ascomycota</taxon>
        <taxon>Pezizomycotina</taxon>
        <taxon>Dothideomycetes</taxon>
        <taxon>Pleosporomycetidae</taxon>
        <taxon>Pleosporales</taxon>
        <taxon>Massarineae</taxon>
        <taxon>Periconiaceae</taxon>
        <taxon>Periconia</taxon>
    </lineage>
</organism>
<evidence type="ECO:0008006" key="3">
    <source>
        <dbReference type="Google" id="ProtNLM"/>
    </source>
</evidence>
<dbReference type="AlphaFoldDB" id="A0A9W4UV00"/>
<protein>
    <recommendedName>
        <fullName evidence="3">EF-hand domain-containing protein</fullName>
    </recommendedName>
</protein>
<comment type="caution">
    <text evidence="1">The sequence shown here is derived from an EMBL/GenBank/DDBJ whole genome shotgun (WGS) entry which is preliminary data.</text>
</comment>
<evidence type="ECO:0000313" key="2">
    <source>
        <dbReference type="Proteomes" id="UP001152607"/>
    </source>
</evidence>
<dbReference type="OrthoDB" id="3766445at2759"/>
<dbReference type="Proteomes" id="UP001152607">
    <property type="component" value="Unassembled WGS sequence"/>
</dbReference>
<proteinExistence type="predicted"/>
<name>A0A9W4UV00_9PLEO</name>
<sequence length="291" mass="32726">MRRLATRLGIARPSFDQWCSTVTIEEVHEMTTELMVSGVPNDVPCIFTSAELALLKQLLGTFSIDKSGELSMDDIYSHIYQNHPSLRTQVQAAYPIISILFLSHCSFPFTSRVPLTKNTVIRSIGFLTSRSNYMFSYTRKFSSEYAIPRREVLSNIQFIFSALAQPERCTGVPTRADMLDVVSRIHYPLPSNPCMAKRRPISQLYPVADRLLASSSGSELPPRETLTVSVPLLRPLAELCDAIQNDGSVDGWSFLEGKNVLTHEEFVQWATAISLTVCIEKLFEVFLVRPN</sequence>
<keyword evidence="2" id="KW-1185">Reference proteome</keyword>
<evidence type="ECO:0000313" key="1">
    <source>
        <dbReference type="EMBL" id="CAI6340858.1"/>
    </source>
</evidence>
<accession>A0A9W4UV00</accession>